<dbReference type="Proteomes" id="UP001183535">
    <property type="component" value="Unassembled WGS sequence"/>
</dbReference>
<dbReference type="PANTHER" id="PTHR13789">
    <property type="entry name" value="MONOOXYGENASE"/>
    <property type="match status" value="1"/>
</dbReference>
<dbReference type="SUPFAM" id="SSF51905">
    <property type="entry name" value="FAD/NAD(P)-binding domain"/>
    <property type="match status" value="1"/>
</dbReference>
<keyword evidence="2 4" id="KW-0503">Monooxygenase</keyword>
<evidence type="ECO:0000256" key="2">
    <source>
        <dbReference type="ARBA" id="ARBA00023033"/>
    </source>
</evidence>
<dbReference type="RefSeq" id="WP_093828404.1">
    <property type="nucleotide sequence ID" value="NZ_JAVRES010000001.1"/>
</dbReference>
<sequence length="365" mass="38594">MRVIIAGGGIVGLTTAVALRAAGAEVLVSERAPEIRAVGASIGLWRNALDVFARIGVGDGVEALSTPVSTWFHDAAGTRHRAPGSTEADHAFALVPRAELNRLLADAVGPGSVRLGSRVTGFVEDGDGVTVRFADGGDERADLLVGADGVHSRVRDVLLPGFGAREHRGHHAWRGTLPSIGEPAGGSVLTVGRDRSRGGYTRTHGGATMWMVNQFDVPPLTGTPKEQALERAALLSENGWNSALAELIAATPEEAVLHHQILFVPPLPRWTSDRVALIGDAAHGLSPHIAAGGTLGVEDVGVLARALAREPDTARALRSYESDRRPRYATVREHARAVEHAADAPAYARHYAAFSHWMLAPRPPL</sequence>
<evidence type="ECO:0000256" key="1">
    <source>
        <dbReference type="ARBA" id="ARBA00023002"/>
    </source>
</evidence>
<dbReference type="InterPro" id="IPR002938">
    <property type="entry name" value="FAD-bd"/>
</dbReference>
<evidence type="ECO:0000259" key="3">
    <source>
        <dbReference type="Pfam" id="PF01494"/>
    </source>
</evidence>
<dbReference type="InterPro" id="IPR036188">
    <property type="entry name" value="FAD/NAD-bd_sf"/>
</dbReference>
<comment type="caution">
    <text evidence="4">The sequence shown here is derived from an EMBL/GenBank/DDBJ whole genome shotgun (WGS) entry which is preliminary data.</text>
</comment>
<keyword evidence="5" id="KW-1185">Reference proteome</keyword>
<protein>
    <submittedName>
        <fullName evidence="4">FAD-dependent monooxygenase</fullName>
    </submittedName>
</protein>
<keyword evidence="1" id="KW-0560">Oxidoreductase</keyword>
<dbReference type="Pfam" id="PF01494">
    <property type="entry name" value="FAD_binding_3"/>
    <property type="match status" value="1"/>
</dbReference>
<organism evidence="4 5">
    <name type="scientific">Streptomyces doudnae</name>
    <dbReference type="NCBI Taxonomy" id="3075536"/>
    <lineage>
        <taxon>Bacteria</taxon>
        <taxon>Bacillati</taxon>
        <taxon>Actinomycetota</taxon>
        <taxon>Actinomycetes</taxon>
        <taxon>Kitasatosporales</taxon>
        <taxon>Streptomycetaceae</taxon>
        <taxon>Streptomyces</taxon>
    </lineage>
</organism>
<dbReference type="Gene3D" id="3.50.50.60">
    <property type="entry name" value="FAD/NAD(P)-binding domain"/>
    <property type="match status" value="1"/>
</dbReference>
<dbReference type="PANTHER" id="PTHR13789:SF309">
    <property type="entry name" value="PUTATIVE (AFU_ORTHOLOGUE AFUA_6G14510)-RELATED"/>
    <property type="match status" value="1"/>
</dbReference>
<dbReference type="AlphaFoldDB" id="A0ABD5EGT5"/>
<name>A0ABD5EGT5_9ACTN</name>
<gene>
    <name evidence="4" type="ORF">RM877_04195</name>
</gene>
<evidence type="ECO:0000313" key="5">
    <source>
        <dbReference type="Proteomes" id="UP001183535"/>
    </source>
</evidence>
<accession>A0ABD5EGT5</accession>
<dbReference type="EMBL" id="JAVRES010000001">
    <property type="protein sequence ID" value="MDT0433877.1"/>
    <property type="molecule type" value="Genomic_DNA"/>
</dbReference>
<evidence type="ECO:0000313" key="4">
    <source>
        <dbReference type="EMBL" id="MDT0433877.1"/>
    </source>
</evidence>
<dbReference type="PRINTS" id="PR00420">
    <property type="entry name" value="RNGMNOXGNASE"/>
</dbReference>
<feature type="domain" description="FAD-binding" evidence="3">
    <location>
        <begin position="2"/>
        <end position="331"/>
    </location>
</feature>
<proteinExistence type="predicted"/>
<dbReference type="InterPro" id="IPR050493">
    <property type="entry name" value="FAD-dep_Monooxygenase_BioMet"/>
</dbReference>
<dbReference type="GO" id="GO:0004497">
    <property type="term" value="F:monooxygenase activity"/>
    <property type="evidence" value="ECO:0007669"/>
    <property type="project" value="UniProtKB-KW"/>
</dbReference>
<reference evidence="5" key="1">
    <citation type="submission" date="2023-07" db="EMBL/GenBank/DDBJ databases">
        <title>30 novel species of actinomycetes from the DSMZ collection.</title>
        <authorList>
            <person name="Nouioui I."/>
        </authorList>
    </citation>
    <scope>NUCLEOTIDE SEQUENCE [LARGE SCALE GENOMIC DNA]</scope>
    <source>
        <strain evidence="5">DSM 41981</strain>
    </source>
</reference>